<evidence type="ECO:0000256" key="2">
    <source>
        <dbReference type="SAM" id="Phobius"/>
    </source>
</evidence>
<feature type="compositionally biased region" description="Basic and acidic residues" evidence="1">
    <location>
        <begin position="77"/>
        <end position="95"/>
    </location>
</feature>
<sequence length="357" mass="37520">MGNPAGPGKRYCTSCGELIDRDSEYCTYCGAETKDREFPGERSGPATASDDRSFRDTRGETGATTARPADAGPVRDQSTERDYSAPRVGVEDRGEPPSTDSTLRTVGVAAGLGILGVLLLVVFSALSSLVLFAFQVPETATLAVATAVGQYLGFMGLGVRYLQRRGYTRADIQSYLGIRRPSIRELGLVLLGWLAIFVMVIVVSLVVQAFLPEPAQNEGASQFTEGATNPAVLAAGVAFMFVVVGPCEEFLYRGIVQNRLRERLSAAPAILIAAAVFASVHVVALSGGDPVAMATTVGILFVPALVLGAMYEYTGNLVVVSLLHGLHNSVILSVVFLGPSGGEAAAFVTTLLSTLPV</sequence>
<dbReference type="AlphaFoldDB" id="A0A1G8W319"/>
<reference evidence="4 5" key="1">
    <citation type="submission" date="2016-10" db="EMBL/GenBank/DDBJ databases">
        <authorList>
            <person name="de Groot N.N."/>
        </authorList>
    </citation>
    <scope>NUCLEOTIDE SEQUENCE [LARGE SCALE GENOMIC DNA]</scope>
    <source>
        <strain evidence="4 5">IBRC-M10015</strain>
    </source>
</reference>
<evidence type="ECO:0000256" key="1">
    <source>
        <dbReference type="SAM" id="MobiDB-lite"/>
    </source>
</evidence>
<feature type="transmembrane region" description="Helical" evidence="2">
    <location>
        <begin position="231"/>
        <end position="252"/>
    </location>
</feature>
<dbReference type="GO" id="GO:0006508">
    <property type="term" value="P:proteolysis"/>
    <property type="evidence" value="ECO:0007669"/>
    <property type="project" value="UniProtKB-KW"/>
</dbReference>
<feature type="transmembrane region" description="Helical" evidence="2">
    <location>
        <begin position="108"/>
        <end position="134"/>
    </location>
</feature>
<evidence type="ECO:0000259" key="3">
    <source>
        <dbReference type="Pfam" id="PF02517"/>
    </source>
</evidence>
<feature type="transmembrane region" description="Helical" evidence="2">
    <location>
        <begin position="140"/>
        <end position="159"/>
    </location>
</feature>
<dbReference type="OrthoDB" id="275779at2157"/>
<dbReference type="EMBL" id="FNFC01000008">
    <property type="protein sequence ID" value="SDJ72496.1"/>
    <property type="molecule type" value="Genomic_DNA"/>
</dbReference>
<evidence type="ECO:0000313" key="4">
    <source>
        <dbReference type="EMBL" id="SDJ72496.1"/>
    </source>
</evidence>
<keyword evidence="2" id="KW-1133">Transmembrane helix</keyword>
<dbReference type="PANTHER" id="PTHR36435:SF1">
    <property type="entry name" value="CAAX AMINO TERMINAL PROTEASE FAMILY PROTEIN"/>
    <property type="match status" value="1"/>
</dbReference>
<gene>
    <name evidence="4" type="ORF">SAMN05216226_10837</name>
</gene>
<organism evidence="4 5">
    <name type="scientific">Halovenus aranensis</name>
    <dbReference type="NCBI Taxonomy" id="890420"/>
    <lineage>
        <taxon>Archaea</taxon>
        <taxon>Methanobacteriati</taxon>
        <taxon>Methanobacteriota</taxon>
        <taxon>Stenosarchaea group</taxon>
        <taxon>Halobacteria</taxon>
        <taxon>Halobacteriales</taxon>
        <taxon>Haloarculaceae</taxon>
        <taxon>Halovenus</taxon>
    </lineage>
</organism>
<feature type="compositionally biased region" description="Basic and acidic residues" evidence="1">
    <location>
        <begin position="49"/>
        <end position="59"/>
    </location>
</feature>
<feature type="transmembrane region" description="Helical" evidence="2">
    <location>
        <begin position="264"/>
        <end position="285"/>
    </location>
</feature>
<feature type="region of interest" description="Disordered" evidence="1">
    <location>
        <begin position="34"/>
        <end position="102"/>
    </location>
</feature>
<evidence type="ECO:0000313" key="5">
    <source>
        <dbReference type="Proteomes" id="UP000198856"/>
    </source>
</evidence>
<dbReference type="Proteomes" id="UP000198856">
    <property type="component" value="Unassembled WGS sequence"/>
</dbReference>
<feature type="transmembrane region" description="Helical" evidence="2">
    <location>
        <begin position="188"/>
        <end position="211"/>
    </location>
</feature>
<keyword evidence="4" id="KW-0645">Protease</keyword>
<dbReference type="InterPro" id="IPR052710">
    <property type="entry name" value="CAAX_protease"/>
</dbReference>
<keyword evidence="4" id="KW-0378">Hydrolase</keyword>
<feature type="domain" description="CAAX prenyl protease 2/Lysostaphin resistance protein A-like" evidence="3">
    <location>
        <begin position="234"/>
        <end position="329"/>
    </location>
</feature>
<accession>A0A1G8W319</accession>
<dbReference type="GO" id="GO:0080120">
    <property type="term" value="P:CAAX-box protein maturation"/>
    <property type="evidence" value="ECO:0007669"/>
    <property type="project" value="UniProtKB-ARBA"/>
</dbReference>
<dbReference type="STRING" id="890420.SAMN05216226_10837"/>
<proteinExistence type="predicted"/>
<protein>
    <submittedName>
        <fullName evidence="4">Membrane protease YdiL, CAAX protease family</fullName>
    </submittedName>
</protein>
<name>A0A1G8W319_9EURY</name>
<keyword evidence="5" id="KW-1185">Reference proteome</keyword>
<dbReference type="PANTHER" id="PTHR36435">
    <property type="entry name" value="SLR1288 PROTEIN"/>
    <property type="match status" value="1"/>
</dbReference>
<dbReference type="InterPro" id="IPR003675">
    <property type="entry name" value="Rce1/LyrA-like_dom"/>
</dbReference>
<keyword evidence="2" id="KW-0472">Membrane</keyword>
<dbReference type="GO" id="GO:0004175">
    <property type="term" value="F:endopeptidase activity"/>
    <property type="evidence" value="ECO:0007669"/>
    <property type="project" value="UniProtKB-ARBA"/>
</dbReference>
<dbReference type="Pfam" id="PF02517">
    <property type="entry name" value="Rce1-like"/>
    <property type="match status" value="1"/>
</dbReference>
<dbReference type="RefSeq" id="WP_092702262.1">
    <property type="nucleotide sequence ID" value="NZ_FNFC01000008.1"/>
</dbReference>
<keyword evidence="2" id="KW-0812">Transmembrane</keyword>